<reference evidence="4" key="3">
    <citation type="submission" date="2021-06" db="EMBL/GenBank/DDBJ databases">
        <title>Genomic Description and Analysis of Intracellular Bacteria, Candidatus Berkiella cookevillensis and Candidatus Berkiella aquae.</title>
        <authorList>
            <person name="Kidane D.T."/>
            <person name="Mehari Y.T."/>
            <person name="Rice F.C."/>
            <person name="Arivett B.A."/>
            <person name="Farone A.L."/>
            <person name="Berk S.G."/>
            <person name="Farone M.B."/>
        </authorList>
    </citation>
    <scope>NUCLEOTIDE SEQUENCE</scope>
    <source>
        <strain evidence="4">CC99</strain>
    </source>
</reference>
<dbReference type="EMBL" id="LKHV02000001">
    <property type="protein sequence ID" value="MCS5708019.1"/>
    <property type="molecule type" value="Genomic_DNA"/>
</dbReference>
<dbReference type="PRINTS" id="PR00099">
    <property type="entry name" value="CPSGATASE"/>
</dbReference>
<comment type="caution">
    <text evidence="3">The sequence shown here is derived from an EMBL/GenBank/DDBJ whole genome shotgun (WGS) entry which is preliminary data.</text>
</comment>
<dbReference type="PRINTS" id="PR00097">
    <property type="entry name" value="ANTSNTHASEII"/>
</dbReference>
<dbReference type="InterPro" id="IPR017926">
    <property type="entry name" value="GATASE"/>
</dbReference>
<dbReference type="InterPro" id="IPR006221">
    <property type="entry name" value="TrpG/PapA_dom"/>
</dbReference>
<evidence type="ECO:0000313" key="4">
    <source>
        <dbReference type="EMBL" id="MCS5708019.1"/>
    </source>
</evidence>
<dbReference type="OrthoDB" id="9786812at2"/>
<reference evidence="3" key="1">
    <citation type="submission" date="2015-09" db="EMBL/GenBank/DDBJ databases">
        <title>Draft Genome Sequences of Two Novel Amoeba-resistant Intranuclear Bacteria, Candidatus Berkiella cookevillensis and Candidatus Berkiella aquae.</title>
        <authorList>
            <person name="Mehari Y.T."/>
            <person name="Arivett B.A."/>
            <person name="Farone A.L."/>
            <person name="Gunderson J.H."/>
            <person name="Farone M.B."/>
        </authorList>
    </citation>
    <scope>NUCLEOTIDE SEQUENCE [LARGE SCALE GENOMIC DNA]</scope>
    <source>
        <strain evidence="3">CC99</strain>
    </source>
</reference>
<dbReference type="EMBL" id="LKHV01000013">
    <property type="protein sequence ID" value="KRG17701.1"/>
    <property type="molecule type" value="Genomic_DNA"/>
</dbReference>
<dbReference type="Proteomes" id="UP000051494">
    <property type="component" value="Unassembled WGS sequence"/>
</dbReference>
<reference evidence="4" key="2">
    <citation type="journal article" date="2016" name="Genome Announc.">
        <title>Draft Genome Sequences of Two Novel Amoeba-Resistant Intranuclear Bacteria, 'Candidatus Berkiella cookevillensis' and 'Candidatus Berkiella aquae'.</title>
        <authorList>
            <person name="Mehari Y.T."/>
            <person name="Arivett B.A."/>
            <person name="Farone A.L."/>
            <person name="Gunderson J.H."/>
            <person name="Farone M.B."/>
        </authorList>
    </citation>
    <scope>NUCLEOTIDE SEQUENCE</scope>
    <source>
        <strain evidence="4">CC99</strain>
    </source>
</reference>
<dbReference type="InterPro" id="IPR050472">
    <property type="entry name" value="Anth_synth/Amidotransfase"/>
</dbReference>
<dbReference type="InterPro" id="IPR029062">
    <property type="entry name" value="Class_I_gatase-like"/>
</dbReference>
<evidence type="ECO:0000259" key="2">
    <source>
        <dbReference type="Pfam" id="PF00117"/>
    </source>
</evidence>
<keyword evidence="1" id="KW-0315">Glutamine amidotransferase</keyword>
<evidence type="ECO:0000313" key="5">
    <source>
        <dbReference type="Proteomes" id="UP000051494"/>
    </source>
</evidence>
<feature type="domain" description="Glutamine amidotransferase" evidence="2">
    <location>
        <begin position="3"/>
        <end position="184"/>
    </location>
</feature>
<dbReference type="CDD" id="cd01743">
    <property type="entry name" value="GATase1_Anthranilate_Synthase"/>
    <property type="match status" value="1"/>
</dbReference>
<dbReference type="SUPFAM" id="SSF52317">
    <property type="entry name" value="Class I glutamine amidotransferase-like"/>
    <property type="match status" value="1"/>
</dbReference>
<dbReference type="GO" id="GO:0046820">
    <property type="term" value="F:4-amino-4-deoxychorismate synthase activity"/>
    <property type="evidence" value="ECO:0007669"/>
    <property type="project" value="UniProtKB-EC"/>
</dbReference>
<name>A0A0Q9YAI0_9GAMM</name>
<sequence>MILLIDNYDSFVYNLARYVVELGFEMLVKRCDEISIEEIKALPISHLILSPGPGEPKSAGISMSCVSCFSGVMPILGVCLGHQAIAEAFGGEVIRAPKPVHGKSDVIFHKESGIFDGIPNPLTVGRYHSLVVSEQLPDCLEVIASNAEGLIMAIQHKQHPVIGVQFHPESILTQEGKKILQNFLSL</sequence>
<keyword evidence="3" id="KW-0808">Transferase</keyword>
<proteinExistence type="predicted"/>
<dbReference type="GO" id="GO:0005829">
    <property type="term" value="C:cytosol"/>
    <property type="evidence" value="ECO:0007669"/>
    <property type="project" value="TreeGrafter"/>
</dbReference>
<dbReference type="STRING" id="437022.CC99x_02160"/>
<dbReference type="FunFam" id="3.40.50.880:FF:000003">
    <property type="entry name" value="Anthranilate synthase component II"/>
    <property type="match status" value="1"/>
</dbReference>
<dbReference type="EC" id="2.6.1.85" evidence="3"/>
<dbReference type="PROSITE" id="PS51273">
    <property type="entry name" value="GATASE_TYPE_1"/>
    <property type="match status" value="1"/>
</dbReference>
<dbReference type="PANTHER" id="PTHR43418:SF4">
    <property type="entry name" value="MULTIFUNCTIONAL TRYPTOPHAN BIOSYNTHESIS PROTEIN"/>
    <property type="match status" value="1"/>
</dbReference>
<dbReference type="GO" id="GO:0004049">
    <property type="term" value="F:anthranilate synthase activity"/>
    <property type="evidence" value="ECO:0007669"/>
    <property type="project" value="TreeGrafter"/>
</dbReference>
<dbReference type="AlphaFoldDB" id="A0A0Q9YAI0"/>
<dbReference type="RefSeq" id="WP_057625258.1">
    <property type="nucleotide sequence ID" value="NZ_LKHV02000001.1"/>
</dbReference>
<organism evidence="3">
    <name type="scientific">Candidatus Berkiella cookevillensis</name>
    <dbReference type="NCBI Taxonomy" id="437022"/>
    <lineage>
        <taxon>Bacteria</taxon>
        <taxon>Pseudomonadati</taxon>
        <taxon>Pseudomonadota</taxon>
        <taxon>Gammaproteobacteria</taxon>
        <taxon>Candidatus Berkiellales</taxon>
        <taxon>Candidatus Berkiellaceae</taxon>
        <taxon>Candidatus Berkiella</taxon>
    </lineage>
</organism>
<evidence type="ECO:0000313" key="3">
    <source>
        <dbReference type="EMBL" id="KRG17701.1"/>
    </source>
</evidence>
<dbReference type="GO" id="GO:0000162">
    <property type="term" value="P:L-tryptophan biosynthetic process"/>
    <property type="evidence" value="ECO:0007669"/>
    <property type="project" value="TreeGrafter"/>
</dbReference>
<dbReference type="PANTHER" id="PTHR43418">
    <property type="entry name" value="MULTIFUNCTIONAL TRYPTOPHAN BIOSYNTHESIS PROTEIN-RELATED"/>
    <property type="match status" value="1"/>
</dbReference>
<evidence type="ECO:0000256" key="1">
    <source>
        <dbReference type="ARBA" id="ARBA00022962"/>
    </source>
</evidence>
<keyword evidence="3" id="KW-0032">Aminotransferase</keyword>
<accession>A0A0Q9YAI0</accession>
<dbReference type="Gene3D" id="3.40.50.880">
    <property type="match status" value="1"/>
</dbReference>
<keyword evidence="5" id="KW-1185">Reference proteome</keyword>
<dbReference type="PRINTS" id="PR00096">
    <property type="entry name" value="GATASE"/>
</dbReference>
<dbReference type="NCBIfam" id="TIGR00566">
    <property type="entry name" value="trpG_papA"/>
    <property type="match status" value="1"/>
</dbReference>
<gene>
    <name evidence="3" type="primary">pabA_2</name>
    <name evidence="4" type="ORF">CC99x_003785</name>
    <name evidence="3" type="ORF">CC99x_02160</name>
</gene>
<protein>
    <submittedName>
        <fullName evidence="3">Aminodeoxychorismate/anthranilate synthase component 2</fullName>
        <ecNumber evidence="3">2.6.1.85</ecNumber>
    </submittedName>
    <submittedName>
        <fullName evidence="4">Aminodeoxychorismate/anthranilate synthase component II</fullName>
    </submittedName>
</protein>
<dbReference type="Pfam" id="PF00117">
    <property type="entry name" value="GATase"/>
    <property type="match status" value="1"/>
</dbReference>